<protein>
    <submittedName>
        <fullName evidence="2">Uncharacterized protein</fullName>
    </submittedName>
</protein>
<dbReference type="Proteomes" id="UP001180081">
    <property type="component" value="Unassembled WGS sequence"/>
</dbReference>
<sequence length="582" mass="60342">MKTKNQMIKAAVALAFAGVAASAFAVTSSTGSLTATTGATVKVATHMFGTSSDDTLIQLSNVNMNLDPVTVAAAQLVTVKYTLDKGAVFGEAVRINAAEANGGANNGTNSAVSSTNNAFGVATDALVLSTPVAGQAFFVYNGARYTNPVKLSGGEIGDNTVTIQLTLQAVANIPGTDGVAGSDFKFGAIKVKLLKTAGFATPGTKVSLGQEFRATTASANGIQTTTAVPMLESKEALTATVVGNAMIDATTNGVNNFAVPSTPLYIQVGDQRKSFTQTAASFTDANRTAVIGQVTLNLVAGVNKEDGAAYDFNGSDDIKLTLSGAEAGKLKSFVGAVATGAGIWLSADPLECEAGDSAPTASAAGLRYLAAVNDTAGTITIAINSGSVASNTTQATSTYNVCVRSNGTDAVEEVKDLGWKPSYEVNWFNPRYIKRNVEDKTLAPLINNGTTLAVPLVYKTDTIAAGYQTFVRIQNTSATAGRVTVQCFRNKGKGYEFDGGTPEVDSVVKTATLLNLLGAYQSTVLAGNKVVEACNFDAQAGNQDFHYVRVTGEFPTMDVVQFSFAPNGTVTQLHTHDFNTRQ</sequence>
<keyword evidence="1" id="KW-0732">Signal</keyword>
<reference evidence="2" key="2">
    <citation type="submission" date="2023-06" db="EMBL/GenBank/DDBJ databases">
        <authorList>
            <person name="Lucena T."/>
            <person name="Sun Q."/>
        </authorList>
    </citation>
    <scope>NUCLEOTIDE SEQUENCE</scope>
    <source>
        <strain evidence="2">CECT 7703</strain>
    </source>
</reference>
<feature type="signal peptide" evidence="1">
    <location>
        <begin position="1"/>
        <end position="25"/>
    </location>
</feature>
<organism evidence="2 3">
    <name type="scientific">Chitinimonas viridis</name>
    <dbReference type="NCBI Taxonomy" id="664880"/>
    <lineage>
        <taxon>Bacteria</taxon>
        <taxon>Pseudomonadati</taxon>
        <taxon>Pseudomonadota</taxon>
        <taxon>Betaproteobacteria</taxon>
        <taxon>Neisseriales</taxon>
        <taxon>Chitinibacteraceae</taxon>
        <taxon>Chitinimonas</taxon>
    </lineage>
</organism>
<dbReference type="EMBL" id="JAUFPU010000018">
    <property type="protein sequence ID" value="MDN3578066.1"/>
    <property type="molecule type" value="Genomic_DNA"/>
</dbReference>
<dbReference type="RefSeq" id="WP_290333455.1">
    <property type="nucleotide sequence ID" value="NZ_JAUFPU010000018.1"/>
</dbReference>
<comment type="caution">
    <text evidence="2">The sequence shown here is derived from an EMBL/GenBank/DDBJ whole genome shotgun (WGS) entry which is preliminary data.</text>
</comment>
<gene>
    <name evidence="2" type="ORF">QWZ03_14960</name>
</gene>
<keyword evidence="3" id="KW-1185">Reference proteome</keyword>
<name>A0ABT8B8W1_9NEIS</name>
<reference evidence="2" key="1">
    <citation type="journal article" date="2014" name="Int. J. Syst. Evol. Microbiol.">
        <title>Complete genome of a new Firmicutes species belonging to the dominant human colonic microbiota ('Ruminococcus bicirculans') reveals two chromosomes and a selective capacity to utilize plant glucans.</title>
        <authorList>
            <consortium name="NISC Comparative Sequencing Program"/>
            <person name="Wegmann U."/>
            <person name="Louis P."/>
            <person name="Goesmann A."/>
            <person name="Henrissat B."/>
            <person name="Duncan S.H."/>
            <person name="Flint H.J."/>
        </authorList>
    </citation>
    <scope>NUCLEOTIDE SEQUENCE</scope>
    <source>
        <strain evidence="2">CECT 7703</strain>
    </source>
</reference>
<accession>A0ABT8B8W1</accession>
<evidence type="ECO:0000313" key="3">
    <source>
        <dbReference type="Proteomes" id="UP001180081"/>
    </source>
</evidence>
<evidence type="ECO:0000313" key="2">
    <source>
        <dbReference type="EMBL" id="MDN3578066.1"/>
    </source>
</evidence>
<proteinExistence type="predicted"/>
<feature type="chain" id="PRO_5045998418" evidence="1">
    <location>
        <begin position="26"/>
        <end position="582"/>
    </location>
</feature>
<evidence type="ECO:0000256" key="1">
    <source>
        <dbReference type="SAM" id="SignalP"/>
    </source>
</evidence>